<evidence type="ECO:0000313" key="3">
    <source>
        <dbReference type="Proteomes" id="UP001229081"/>
    </source>
</evidence>
<keyword evidence="1" id="KW-1133">Transmembrane helix</keyword>
<protein>
    <submittedName>
        <fullName evidence="2">ABC transporter permease</fullName>
    </submittedName>
</protein>
<dbReference type="PANTHER" id="PTHR30188">
    <property type="entry name" value="ABC TRANSPORTER PERMEASE PROTEIN-RELATED"/>
    <property type="match status" value="1"/>
</dbReference>
<evidence type="ECO:0000313" key="2">
    <source>
        <dbReference type="EMBL" id="MDP7738420.1"/>
    </source>
</evidence>
<evidence type="ECO:0000256" key="1">
    <source>
        <dbReference type="SAM" id="Phobius"/>
    </source>
</evidence>
<feature type="transmembrane region" description="Helical" evidence="1">
    <location>
        <begin position="265"/>
        <end position="284"/>
    </location>
</feature>
<keyword evidence="1" id="KW-0812">Transmembrane</keyword>
<name>A0AAJ1S7B8_9MYCO</name>
<comment type="caution">
    <text evidence="2">The sequence shown here is derived from an EMBL/GenBank/DDBJ whole genome shotgun (WGS) entry which is preliminary data.</text>
</comment>
<keyword evidence="1" id="KW-0472">Membrane</keyword>
<organism evidence="2 3">
    <name type="scientific">Mycobacterium paragordonae</name>
    <dbReference type="NCBI Taxonomy" id="1389713"/>
    <lineage>
        <taxon>Bacteria</taxon>
        <taxon>Bacillati</taxon>
        <taxon>Actinomycetota</taxon>
        <taxon>Actinomycetes</taxon>
        <taxon>Mycobacteriales</taxon>
        <taxon>Mycobacteriaceae</taxon>
        <taxon>Mycobacterium</taxon>
    </lineage>
</organism>
<accession>A0AAJ1S7B8</accession>
<dbReference type="InterPro" id="IPR030802">
    <property type="entry name" value="Permease_MalE"/>
</dbReference>
<feature type="transmembrane region" description="Helical" evidence="1">
    <location>
        <begin position="225"/>
        <end position="245"/>
    </location>
</feature>
<dbReference type="Pfam" id="PF02405">
    <property type="entry name" value="MlaE"/>
    <property type="match status" value="1"/>
</dbReference>
<feature type="transmembrane region" description="Helical" evidence="1">
    <location>
        <begin position="175"/>
        <end position="205"/>
    </location>
</feature>
<feature type="transmembrane region" description="Helical" evidence="1">
    <location>
        <begin position="101"/>
        <end position="121"/>
    </location>
</feature>
<sequence>MAGYVARPARYRPGGIAAALRLPLGAANRGISLFERLGHQATFLILALGAIPRTVTRYRRHTGAILVDMIWGNGSLIVGGGTVGVLVFMGAAIGASVGIEGYAALDMVGMGPLTGFISAYANTREMAPMIAAIGFGAQAGTRMTAEIGSMRISEEIDALEVQGISSIPYVVTPRVVAGVITIIPLYLMSLVLSYLFCSLVVNVVHHQSSGTYYHYFDAFIQPSDVMLSVVKAAIFVLLIVGIHCYEGYYAAGGPEGVGQASGRAIRASLISVVVADMVLTLVFWGNNPGLRLSG</sequence>
<dbReference type="PANTHER" id="PTHR30188:SF13">
    <property type="entry name" value="CONSERVED HYPOTHETICAL INTEGRAL MEMBRANE PROTEIN YRBE3B"/>
    <property type="match status" value="1"/>
</dbReference>
<dbReference type="AlphaFoldDB" id="A0AAJ1S7B8"/>
<feature type="transmembrane region" description="Helical" evidence="1">
    <location>
        <begin position="76"/>
        <end position="95"/>
    </location>
</feature>
<dbReference type="GO" id="GO:0005548">
    <property type="term" value="F:phospholipid transporter activity"/>
    <property type="evidence" value="ECO:0007669"/>
    <property type="project" value="TreeGrafter"/>
</dbReference>
<dbReference type="GO" id="GO:0043190">
    <property type="term" value="C:ATP-binding cassette (ABC) transporter complex"/>
    <property type="evidence" value="ECO:0007669"/>
    <property type="project" value="InterPro"/>
</dbReference>
<gene>
    <name evidence="2" type="ORF">QXL92_27185</name>
</gene>
<proteinExistence type="predicted"/>
<dbReference type="Proteomes" id="UP001229081">
    <property type="component" value="Unassembled WGS sequence"/>
</dbReference>
<dbReference type="RefSeq" id="WP_133449480.1">
    <property type="nucleotide sequence ID" value="NZ_JAUFSA010000001.1"/>
</dbReference>
<dbReference type="EMBL" id="JAUFSA010000001">
    <property type="protein sequence ID" value="MDP7738420.1"/>
    <property type="molecule type" value="Genomic_DNA"/>
</dbReference>
<reference evidence="2" key="1">
    <citation type="submission" date="2023-06" db="EMBL/GenBank/DDBJ databases">
        <title>Identification of two novel mycobacterium reveal diversities and complexities of Mycobacterium gordonae clade.</title>
        <authorList>
            <person name="Matsumoto Y."/>
            <person name="Nakamura S."/>
            <person name="Motooka D."/>
            <person name="Fukushima K."/>
        </authorList>
    </citation>
    <scope>NUCLEOTIDE SEQUENCE</scope>
    <source>
        <strain evidence="2">TY812</strain>
    </source>
</reference>